<dbReference type="AlphaFoldDB" id="A0A0A2KH94"/>
<dbReference type="STRING" id="40296.A0A0A2KH94"/>
<dbReference type="SUPFAM" id="SSF53300">
    <property type="entry name" value="vWA-like"/>
    <property type="match status" value="1"/>
</dbReference>
<feature type="domain" description="VWFA" evidence="2">
    <location>
        <begin position="291"/>
        <end position="467"/>
    </location>
</feature>
<protein>
    <submittedName>
        <fullName evidence="4">von Willebrand factor, type A</fullName>
    </submittedName>
</protein>
<dbReference type="InterPro" id="IPR002035">
    <property type="entry name" value="VWF_A"/>
</dbReference>
<comment type="caution">
    <text evidence="4">The sequence shown here is derived from an EMBL/GenBank/DDBJ whole genome shotgun (WGS) entry which is preliminary data.</text>
</comment>
<sequence>MTSYCGCIWNEPGTWKPQYLPQVSLKAHATILSSAARTTLTQTFVNPSNRVIEEISYHFPLYDGVSVVGFECKVGSRLLHSKVKTKSQANTDYQNAVAQHRTAAVMDHTSMNDVLVIRLGNVPARGKITVDITFVGELKQDSQTGGIRYTLPSTIAPRYGASYSFSQTQLSSFGLPAKLQGMSVTVDVKMGEGLVIRELESPSHRVKVSLGRVSSTPATSATFEPSQASASVIHQQNNPSVVLEQDFVVLIKADGLDKPCALLERHPTIPNQRALMATLVPKFSLRPASPEVVFVIDRSGSMAHKIPTLRSALQVFLKSLPVDACFNICSFGTSHSFMWETSQVYDAFSLQQALEFVGTIEANMGGTEMEQAVVATVHNRLHFKDLDVLILTDGQIYDQEKLFDFVRERAADNTARFFSLGIGEAASHSLIEGIARAGNGFCQSVTEYEELDRKVVRMLKGALTPHVNDYKLEVEYDTETEQEFDFVSETEDITESETEAEEKEGDGDIPMEEMPRSSSQPIPLYDENFKEPDAEVDAKDRASEKLPTLAPPRAIQAPYNIPPLYPFIRTNVFLLMDPYSVEKAPKSLRLSATSNQGPLELRIPICDIGTGETIHQLASRKAVIELEEGHGWLSQAKDENGNKFKQFHTETKRQLTELECQNLGIKFQMTGKYCSFVALEESSSSSSEQRGQEHTPKHHAVEYVSPIAESARFSNFPAHASPPYVIPARTGGVHVRGLRGGGVRGSQGALRQMQAVSMSSGTLHASHSTQAPSPPMVLEDSSSLYFAAELPEAPRFCDVRQAQTATRPFYQMAAVLVPPTPTLTRTPQMRMHELIQLQTYEGSWMWSTELFELLGCDVNATINQLATLYNSAGRKIENEFPHGDEATVLATLLAMGSLRKKHSASRAVWELVHAKASEWVRLELKNMQSQGSPAAIIASIQKEIFDMV</sequence>
<feature type="region of interest" description="Disordered" evidence="1">
    <location>
        <begin position="481"/>
        <end position="526"/>
    </location>
</feature>
<dbReference type="Pfam" id="PF13768">
    <property type="entry name" value="VWA_3"/>
    <property type="match status" value="1"/>
</dbReference>
<dbReference type="EMBL" id="JQGA01001317">
    <property type="protein sequence ID" value="KGO67157.1"/>
    <property type="molecule type" value="Genomic_DNA"/>
</dbReference>
<evidence type="ECO:0000256" key="1">
    <source>
        <dbReference type="SAM" id="MobiDB-lite"/>
    </source>
</evidence>
<dbReference type="SMART" id="SM00609">
    <property type="entry name" value="VIT"/>
    <property type="match status" value="1"/>
</dbReference>
<feature type="compositionally biased region" description="Acidic residues" evidence="1">
    <location>
        <begin position="481"/>
        <end position="511"/>
    </location>
</feature>
<reference evidence="4 5" key="1">
    <citation type="journal article" date="2015" name="Mol. Plant Microbe Interact.">
        <title>Genome, transcriptome, and functional analyses of Penicillium expansum provide new insights into secondary metabolism and pathogenicity.</title>
        <authorList>
            <person name="Ballester A.R."/>
            <person name="Marcet-Houben M."/>
            <person name="Levin E."/>
            <person name="Sela N."/>
            <person name="Selma-Lazaro C."/>
            <person name="Carmona L."/>
            <person name="Wisniewski M."/>
            <person name="Droby S."/>
            <person name="Gonzalez-Candelas L."/>
            <person name="Gabaldon T."/>
        </authorList>
    </citation>
    <scope>NUCLEOTIDE SEQUENCE [LARGE SCALE GENOMIC DNA]</scope>
    <source>
        <strain evidence="4 5">PHI-1</strain>
    </source>
</reference>
<evidence type="ECO:0000313" key="5">
    <source>
        <dbReference type="Proteomes" id="UP000030104"/>
    </source>
</evidence>
<dbReference type="OrthoDB" id="1729737at2759"/>
<keyword evidence="5" id="KW-1185">Reference proteome</keyword>
<evidence type="ECO:0000313" key="4">
    <source>
        <dbReference type="EMBL" id="KGO67157.1"/>
    </source>
</evidence>
<evidence type="ECO:0000259" key="2">
    <source>
        <dbReference type="PROSITE" id="PS50234"/>
    </source>
</evidence>
<proteinExistence type="predicted"/>
<dbReference type="InterPro" id="IPR036465">
    <property type="entry name" value="vWFA_dom_sf"/>
</dbReference>
<organism evidence="4 5">
    <name type="scientific">Penicillium italicum</name>
    <name type="common">Blue mold</name>
    <dbReference type="NCBI Taxonomy" id="40296"/>
    <lineage>
        <taxon>Eukaryota</taxon>
        <taxon>Fungi</taxon>
        <taxon>Dikarya</taxon>
        <taxon>Ascomycota</taxon>
        <taxon>Pezizomycotina</taxon>
        <taxon>Eurotiomycetes</taxon>
        <taxon>Eurotiomycetidae</taxon>
        <taxon>Eurotiales</taxon>
        <taxon>Aspergillaceae</taxon>
        <taxon>Penicillium</taxon>
    </lineage>
</organism>
<dbReference type="Gene3D" id="3.40.50.410">
    <property type="entry name" value="von Willebrand factor, type A domain"/>
    <property type="match status" value="1"/>
</dbReference>
<dbReference type="PANTHER" id="PTHR45737:SF6">
    <property type="entry name" value="VON WILLEBRAND FACTOR A DOMAIN-CONTAINING PROTEIN 5A"/>
    <property type="match status" value="1"/>
</dbReference>
<dbReference type="Pfam" id="PF08487">
    <property type="entry name" value="VIT"/>
    <property type="match status" value="1"/>
</dbReference>
<dbReference type="InterPro" id="IPR013694">
    <property type="entry name" value="VIT"/>
</dbReference>
<feature type="domain" description="VIT" evidence="3">
    <location>
        <begin position="6"/>
        <end position="136"/>
    </location>
</feature>
<dbReference type="PROSITE" id="PS51468">
    <property type="entry name" value="VIT"/>
    <property type="match status" value="1"/>
</dbReference>
<dbReference type="HOGENOM" id="CLU_003826_2_0_1"/>
<name>A0A0A2KH94_PENIT</name>
<dbReference type="Proteomes" id="UP000030104">
    <property type="component" value="Unassembled WGS sequence"/>
</dbReference>
<dbReference type="PANTHER" id="PTHR45737">
    <property type="entry name" value="VON WILLEBRAND FACTOR A DOMAIN-CONTAINING PROTEIN 5A"/>
    <property type="match status" value="1"/>
</dbReference>
<dbReference type="PhylomeDB" id="A0A0A2KH94"/>
<dbReference type="SMART" id="SM00327">
    <property type="entry name" value="VWA"/>
    <property type="match status" value="1"/>
</dbReference>
<dbReference type="OMA" id="QRAIMTT"/>
<gene>
    <name evidence="4" type="ORF">PITC_020630</name>
</gene>
<dbReference type="PROSITE" id="PS50234">
    <property type="entry name" value="VWFA"/>
    <property type="match status" value="1"/>
</dbReference>
<evidence type="ECO:0000259" key="3">
    <source>
        <dbReference type="PROSITE" id="PS51468"/>
    </source>
</evidence>
<accession>A0A0A2KH94</accession>